<evidence type="ECO:0000256" key="1">
    <source>
        <dbReference type="ARBA" id="ARBA00022448"/>
    </source>
</evidence>
<dbReference type="InterPro" id="IPR009050">
    <property type="entry name" value="Globin-like_sf"/>
</dbReference>
<evidence type="ECO:0008006" key="8">
    <source>
        <dbReference type="Google" id="ProtNLM"/>
    </source>
</evidence>
<reference evidence="6 7" key="1">
    <citation type="submission" date="2013-12" db="EMBL/GenBank/DDBJ databases">
        <title>NBRP : Genome information of microbial organism related human and environment.</title>
        <authorList>
            <person name="Hattori M."/>
            <person name="Oshima K."/>
            <person name="Inaba H."/>
            <person name="Suda W."/>
            <person name="Sakamoto M."/>
            <person name="Iino T."/>
            <person name="Kitahara M."/>
            <person name="Oshida Y."/>
            <person name="Iida T."/>
            <person name="Kudo T."/>
            <person name="Itoh T."/>
            <person name="Ahmed I."/>
            <person name="Ohkuma M."/>
        </authorList>
    </citation>
    <scope>NUCLEOTIDE SEQUENCE [LARGE SCALE GENOMIC DNA]</scope>
    <source>
        <strain evidence="6 7">JCM 21738</strain>
    </source>
</reference>
<evidence type="ECO:0000313" key="6">
    <source>
        <dbReference type="EMBL" id="GAE47039.1"/>
    </source>
</evidence>
<keyword evidence="4 5" id="KW-0408">Iron</keyword>
<keyword evidence="2 5" id="KW-0349">Heme</keyword>
<evidence type="ECO:0000256" key="3">
    <source>
        <dbReference type="ARBA" id="ARBA00022723"/>
    </source>
</evidence>
<keyword evidence="3 5" id="KW-0479">Metal-binding</keyword>
<evidence type="ECO:0000256" key="2">
    <source>
        <dbReference type="ARBA" id="ARBA00022617"/>
    </source>
</evidence>
<evidence type="ECO:0000256" key="4">
    <source>
        <dbReference type="ARBA" id="ARBA00023004"/>
    </source>
</evidence>
<dbReference type="Proteomes" id="UP000018949">
    <property type="component" value="Unassembled WGS sequence"/>
</dbReference>
<sequence length="72" mass="8436">METLYDRLGGQDPISKVVDVFYDNVLADETVNKFFEETDMEKQRRHQYCLSAGHWADQTNIQEEAWSSHIKA</sequence>
<evidence type="ECO:0000256" key="5">
    <source>
        <dbReference type="PIRSR" id="PIRSR601486-1"/>
    </source>
</evidence>
<dbReference type="InterPro" id="IPR001486">
    <property type="entry name" value="Hemoglobin_trunc"/>
</dbReference>
<keyword evidence="7" id="KW-1185">Reference proteome</keyword>
<protein>
    <recommendedName>
        <fullName evidence="8">Globin</fullName>
    </recommendedName>
</protein>
<dbReference type="Pfam" id="PF01152">
    <property type="entry name" value="Bac_globin"/>
    <property type="match status" value="1"/>
</dbReference>
<keyword evidence="1" id="KW-0813">Transport</keyword>
<dbReference type="GO" id="GO:0046872">
    <property type="term" value="F:metal ion binding"/>
    <property type="evidence" value="ECO:0007669"/>
    <property type="project" value="UniProtKB-KW"/>
</dbReference>
<dbReference type="AlphaFoldDB" id="W4RTS4"/>
<accession>W4RTS4</accession>
<dbReference type="SMR" id="W4RTS4"/>
<dbReference type="EMBL" id="BAUW01000061">
    <property type="protein sequence ID" value="GAE47039.1"/>
    <property type="molecule type" value="Genomic_DNA"/>
</dbReference>
<comment type="caution">
    <text evidence="6">The sequence shown here is derived from an EMBL/GenBank/DDBJ whole genome shotgun (WGS) entry which is preliminary data.</text>
</comment>
<feature type="binding site" description="distal binding residue" evidence="5">
    <location>
        <position position="46"/>
    </location>
    <ligand>
        <name>heme</name>
        <dbReference type="ChEBI" id="CHEBI:30413"/>
    </ligand>
    <ligandPart>
        <name>Fe</name>
        <dbReference type="ChEBI" id="CHEBI:18248"/>
    </ligandPart>
</feature>
<dbReference type="Gene3D" id="1.10.490.10">
    <property type="entry name" value="Globins"/>
    <property type="match status" value="1"/>
</dbReference>
<proteinExistence type="predicted"/>
<dbReference type="SUPFAM" id="SSF46458">
    <property type="entry name" value="Globin-like"/>
    <property type="match status" value="1"/>
</dbReference>
<dbReference type="InterPro" id="IPR012292">
    <property type="entry name" value="Globin/Proto"/>
</dbReference>
<dbReference type="GO" id="GO:0020037">
    <property type="term" value="F:heme binding"/>
    <property type="evidence" value="ECO:0007669"/>
    <property type="project" value="InterPro"/>
</dbReference>
<gene>
    <name evidence="6" type="ORF">JCM21738_3980</name>
</gene>
<organism evidence="6 7">
    <name type="scientific">Mesobacillus boroniphilus JCM 21738</name>
    <dbReference type="NCBI Taxonomy" id="1294265"/>
    <lineage>
        <taxon>Bacteria</taxon>
        <taxon>Bacillati</taxon>
        <taxon>Bacillota</taxon>
        <taxon>Bacilli</taxon>
        <taxon>Bacillales</taxon>
        <taxon>Bacillaceae</taxon>
        <taxon>Mesobacillus</taxon>
    </lineage>
</organism>
<dbReference type="GO" id="GO:0019825">
    <property type="term" value="F:oxygen binding"/>
    <property type="evidence" value="ECO:0007669"/>
    <property type="project" value="InterPro"/>
</dbReference>
<evidence type="ECO:0000313" key="7">
    <source>
        <dbReference type="Proteomes" id="UP000018949"/>
    </source>
</evidence>
<name>W4RTS4_9BACI</name>
<dbReference type="eggNOG" id="COG2346">
    <property type="taxonomic scope" value="Bacteria"/>
</dbReference>